<dbReference type="Proteomes" id="UP000199517">
    <property type="component" value="Unassembled WGS sequence"/>
</dbReference>
<dbReference type="Pfam" id="PF12138">
    <property type="entry name" value="Spherulin4"/>
    <property type="match status" value="1"/>
</dbReference>
<dbReference type="InterPro" id="IPR021986">
    <property type="entry name" value="Spherulin4"/>
</dbReference>
<keyword evidence="1" id="KW-0732">Signal</keyword>
<dbReference type="STRING" id="32040.SAMN04489710_101111"/>
<keyword evidence="3" id="KW-1185">Reference proteome</keyword>
<evidence type="ECO:0000313" key="3">
    <source>
        <dbReference type="Proteomes" id="UP000199517"/>
    </source>
</evidence>
<dbReference type="PANTHER" id="PTHR35040">
    <property type="match status" value="1"/>
</dbReference>
<evidence type="ECO:0000256" key="1">
    <source>
        <dbReference type="SAM" id="SignalP"/>
    </source>
</evidence>
<dbReference type="RefSeq" id="WP_092948769.1">
    <property type="nucleotide sequence ID" value="NZ_FOMQ01000001.1"/>
</dbReference>
<dbReference type="EMBL" id="FOMQ01000001">
    <property type="protein sequence ID" value="SFD33407.1"/>
    <property type="molecule type" value="Genomic_DNA"/>
</dbReference>
<proteinExistence type="predicted"/>
<evidence type="ECO:0000313" key="2">
    <source>
        <dbReference type="EMBL" id="SFD33407.1"/>
    </source>
</evidence>
<sequence>MSRTRHIARWCSLSLAALIAACGGGGGGGTTDGSTPTTPTTPTTTSVAVSFTGPEAEAVFNAGAALAVSAQVTVNGAAAADGTSVSFAASPGTFTATGTTRAGVATVTLTGNATGRQQLSASVSVTAQSATATATATRVIYLRPAPAALEVLVPAYFHPSSGTEWARMASGAAANPGVSVTAILNPDNGEFDAAEASYVSALNQFTGAGGKVVGYVYTGYGTGSRSIASIKANIDAYFATYGRATVSGIFLDEMASETSRLDFYREIYAYIKARDTSLRVIGNPGMVPAAGYADVADVLVSFEGRNSTYATYDPRTTPWLYNVANSRLSSLVHNTATCSDMQKAVQSAATALYNAGPVYMTDLEYDPVRDIGNPWSSLPSYWTALLQTVAAVNQGRTPTGC</sequence>
<dbReference type="PANTHER" id="PTHR35040:SF9">
    <property type="entry name" value="4-LIKE CELL SURFACE PROTEIN, PUTATIVE (AFU_ORTHOLOGUE AFUA_4G14080)-RELATED"/>
    <property type="match status" value="1"/>
</dbReference>
<feature type="signal peptide" evidence="1">
    <location>
        <begin position="1"/>
        <end position="27"/>
    </location>
</feature>
<name>A0A1I1RH02_9BURK</name>
<reference evidence="3" key="1">
    <citation type="submission" date="2016-10" db="EMBL/GenBank/DDBJ databases">
        <authorList>
            <person name="Varghese N."/>
            <person name="Submissions S."/>
        </authorList>
    </citation>
    <scope>NUCLEOTIDE SEQUENCE [LARGE SCALE GENOMIC DNA]</scope>
    <source>
        <strain evidence="3">DSM 7481</strain>
    </source>
</reference>
<feature type="chain" id="PRO_5011606350" evidence="1">
    <location>
        <begin position="28"/>
        <end position="401"/>
    </location>
</feature>
<gene>
    <name evidence="2" type="ORF">SAMN04489710_101111</name>
</gene>
<protein>
    <submittedName>
        <fullName evidence="2">Spherulation-specific family 4</fullName>
    </submittedName>
</protein>
<dbReference type="AlphaFoldDB" id="A0A1I1RH02"/>
<accession>A0A1I1RH02</accession>
<organism evidence="2 3">
    <name type="scientific">Paracidovorax konjaci</name>
    <dbReference type="NCBI Taxonomy" id="32040"/>
    <lineage>
        <taxon>Bacteria</taxon>
        <taxon>Pseudomonadati</taxon>
        <taxon>Pseudomonadota</taxon>
        <taxon>Betaproteobacteria</taxon>
        <taxon>Burkholderiales</taxon>
        <taxon>Comamonadaceae</taxon>
        <taxon>Paracidovorax</taxon>
    </lineage>
</organism>
<dbReference type="OrthoDB" id="508445at2"/>
<dbReference type="PROSITE" id="PS51257">
    <property type="entry name" value="PROKAR_LIPOPROTEIN"/>
    <property type="match status" value="1"/>
</dbReference>